<feature type="transmembrane region" description="Helical" evidence="1">
    <location>
        <begin position="145"/>
        <end position="161"/>
    </location>
</feature>
<dbReference type="AlphaFoldDB" id="A0A2S9YMY7"/>
<evidence type="ECO:0000313" key="3">
    <source>
        <dbReference type="Proteomes" id="UP000238823"/>
    </source>
</evidence>
<dbReference type="PANTHER" id="PTHR38454:SF1">
    <property type="entry name" value="INTEGRAL MEMBRANE PROTEIN"/>
    <property type="match status" value="1"/>
</dbReference>
<feature type="transmembrane region" description="Helical" evidence="1">
    <location>
        <begin position="393"/>
        <end position="411"/>
    </location>
</feature>
<dbReference type="InterPro" id="IPR018580">
    <property type="entry name" value="Uncharacterised_YfhO"/>
</dbReference>
<feature type="transmembrane region" description="Helical" evidence="1">
    <location>
        <begin position="361"/>
        <end position="381"/>
    </location>
</feature>
<dbReference type="OrthoDB" id="9772884at2"/>
<organism evidence="2 3">
    <name type="scientific">Enhygromyxa salina</name>
    <dbReference type="NCBI Taxonomy" id="215803"/>
    <lineage>
        <taxon>Bacteria</taxon>
        <taxon>Pseudomonadati</taxon>
        <taxon>Myxococcota</taxon>
        <taxon>Polyangia</taxon>
        <taxon>Nannocystales</taxon>
        <taxon>Nannocystaceae</taxon>
        <taxon>Enhygromyxa</taxon>
    </lineage>
</organism>
<sequence>MNASGGLRGWAAVVALSVVCAVVGLRDFVSGKLSPFFGDIRYTHHPLIQAGARRDGRWPLWSDHIFNGYPIFADSQAAQYYPPTWLVRWWGDPDAFTAFIVLHVVIAAIGMVAWLRGHGFGLPAQLTGALCFAFSGPFLSLAEHLGLFSVLAWVPAWLAALHRVTRVPGFASVAIAGLVLGALILAGGPQMLAAAALLTACYCVGLFVQHRHDWRGRGLVERAGLVAATVVVGACVGGIALLPQLEFVPLSQRSLGLELGFASELHLAPHSLWRFLVSPTLPRPAGDEVDPLELYAGTLSVVLAIVGVITALGREHRRRDAGVAVALTAVAILTTLASLGPNTPVFGYLVELVPGFGYFRAPSRLIGIASLALAYGCGLGLEMWTRGHVSTRLLVGVASVVVLAPTLAVLTHDTYGGDAWGLLAALLVAVGLAALGFGRERAGWVIAAVTVIDLVCLAAPRSPFALLSRDDPPSERELDGRVLQSLDYIAEREGDPINGRVMIAEGFGYGSYNHTILRGLDGVSGYNGTSLLRFLDVMHLIETGSFYPRTGLYRDETALKPREFDARIDMLGAPYIVSHTALNTVRYKFLRRLYTDHKAERVSFNRHAVPRAYLSTKTIVAATLDERAAALRRFDPNRETVVEHGSLALDGPASIEPVALTRPRPEHLILECETEHPALLVITDSYYPGWRASVDGVETDIVPVNHMFRGVPLDPGAHVVELVFRPRSYAIGWRLTLGMLAFLALGAAWISRPRRAAID</sequence>
<feature type="transmembrane region" description="Helical" evidence="1">
    <location>
        <begin position="220"/>
        <end position="242"/>
    </location>
</feature>
<name>A0A2S9YMY7_9BACT</name>
<dbReference type="EMBL" id="PVNL01000074">
    <property type="protein sequence ID" value="PRQ06429.1"/>
    <property type="molecule type" value="Genomic_DNA"/>
</dbReference>
<keyword evidence="1" id="KW-0812">Transmembrane</keyword>
<dbReference type="RefSeq" id="WP_106090725.1">
    <property type="nucleotide sequence ID" value="NZ_PVNL01000074.1"/>
</dbReference>
<dbReference type="PANTHER" id="PTHR38454">
    <property type="entry name" value="INTEGRAL MEMBRANE PROTEIN-RELATED"/>
    <property type="match status" value="1"/>
</dbReference>
<feature type="transmembrane region" description="Helical" evidence="1">
    <location>
        <begin position="731"/>
        <end position="750"/>
    </location>
</feature>
<proteinExistence type="predicted"/>
<feature type="transmembrane region" description="Helical" evidence="1">
    <location>
        <begin position="417"/>
        <end position="435"/>
    </location>
</feature>
<feature type="transmembrane region" description="Helical" evidence="1">
    <location>
        <begin position="442"/>
        <end position="460"/>
    </location>
</feature>
<feature type="transmembrane region" description="Helical" evidence="1">
    <location>
        <begin position="321"/>
        <end position="341"/>
    </location>
</feature>
<gene>
    <name evidence="2" type="ORF">ENSA7_37480</name>
</gene>
<feature type="transmembrane region" description="Helical" evidence="1">
    <location>
        <begin position="168"/>
        <end position="185"/>
    </location>
</feature>
<comment type="caution">
    <text evidence="2">The sequence shown here is derived from an EMBL/GenBank/DDBJ whole genome shotgun (WGS) entry which is preliminary data.</text>
</comment>
<feature type="transmembrane region" description="Helical" evidence="1">
    <location>
        <begin position="191"/>
        <end position="208"/>
    </location>
</feature>
<keyword evidence="1" id="KW-1133">Transmembrane helix</keyword>
<dbReference type="Proteomes" id="UP000238823">
    <property type="component" value="Unassembled WGS sequence"/>
</dbReference>
<accession>A0A2S9YMY7</accession>
<feature type="transmembrane region" description="Helical" evidence="1">
    <location>
        <begin position="122"/>
        <end position="139"/>
    </location>
</feature>
<evidence type="ECO:0000313" key="2">
    <source>
        <dbReference type="EMBL" id="PRQ06429.1"/>
    </source>
</evidence>
<protein>
    <submittedName>
        <fullName evidence="2">Bacterial membrane protein YfhO</fullName>
    </submittedName>
</protein>
<dbReference type="Pfam" id="PF09586">
    <property type="entry name" value="YfhO"/>
    <property type="match status" value="1"/>
</dbReference>
<evidence type="ECO:0000256" key="1">
    <source>
        <dbReference type="SAM" id="Phobius"/>
    </source>
</evidence>
<feature type="transmembrane region" description="Helical" evidence="1">
    <location>
        <begin position="294"/>
        <end position="314"/>
    </location>
</feature>
<feature type="transmembrane region" description="Helical" evidence="1">
    <location>
        <begin position="95"/>
        <end position="115"/>
    </location>
</feature>
<feature type="transmembrane region" description="Helical" evidence="1">
    <location>
        <begin position="7"/>
        <end position="25"/>
    </location>
</feature>
<keyword evidence="1" id="KW-0472">Membrane</keyword>
<reference evidence="2 3" key="1">
    <citation type="submission" date="2018-03" db="EMBL/GenBank/DDBJ databases">
        <title>Draft Genome Sequences of the Obligatory Marine Myxobacteria Enhygromyxa salina SWB007.</title>
        <authorList>
            <person name="Poehlein A."/>
            <person name="Moghaddam J.A."/>
            <person name="Harms H."/>
            <person name="Alanjari M."/>
            <person name="Koenig G.M."/>
            <person name="Daniel R."/>
            <person name="Schaeberle T.F."/>
        </authorList>
    </citation>
    <scope>NUCLEOTIDE SEQUENCE [LARGE SCALE GENOMIC DNA]</scope>
    <source>
        <strain evidence="2 3">SWB007</strain>
    </source>
</reference>